<sequence length="255" mass="26583">LARNPGGFPETTWRMRTAAVRSVRASARRRSHACRLALASASPPCCCRRQRREDVAGRVVERSEALDLVVGGVDGPAAWGSDSAPRVSRPEHVDDDVAVQPPASGFETVDLRGAAQSAACGALPQRILFPRAGGSRAPSAPAASTAPSSPPSLLRAVGDYGGGVERRAEARRGGAEARWRAEGWRRVRGRRSEEGVVGAGVGRSEGRGIARGASGGSKARRSEGRRQSSGGRGARQSKGRQRRHGGRGDEAAAGG</sequence>
<organism evidence="2 3">
    <name type="scientific">Dichanthelium oligosanthes</name>
    <dbReference type="NCBI Taxonomy" id="888268"/>
    <lineage>
        <taxon>Eukaryota</taxon>
        <taxon>Viridiplantae</taxon>
        <taxon>Streptophyta</taxon>
        <taxon>Embryophyta</taxon>
        <taxon>Tracheophyta</taxon>
        <taxon>Spermatophyta</taxon>
        <taxon>Magnoliopsida</taxon>
        <taxon>Liliopsida</taxon>
        <taxon>Poales</taxon>
        <taxon>Poaceae</taxon>
        <taxon>PACMAD clade</taxon>
        <taxon>Panicoideae</taxon>
        <taxon>Panicodae</taxon>
        <taxon>Paniceae</taxon>
        <taxon>Dichantheliinae</taxon>
        <taxon>Dichanthelium</taxon>
    </lineage>
</organism>
<accession>A0A1E5WF32</accession>
<dbReference type="EMBL" id="LWDX02010455">
    <property type="protein sequence ID" value="OEL35992.1"/>
    <property type="molecule type" value="Genomic_DNA"/>
</dbReference>
<gene>
    <name evidence="2" type="ORF">BAE44_0002990</name>
</gene>
<keyword evidence="3" id="KW-1185">Reference proteome</keyword>
<comment type="caution">
    <text evidence="2">The sequence shown here is derived from an EMBL/GenBank/DDBJ whole genome shotgun (WGS) entry which is preliminary data.</text>
</comment>
<evidence type="ECO:0000313" key="2">
    <source>
        <dbReference type="EMBL" id="OEL35992.1"/>
    </source>
</evidence>
<feature type="compositionally biased region" description="Basic and acidic residues" evidence="1">
    <location>
        <begin position="246"/>
        <end position="255"/>
    </location>
</feature>
<name>A0A1E5WF32_9POAL</name>
<evidence type="ECO:0000256" key="1">
    <source>
        <dbReference type="SAM" id="MobiDB-lite"/>
    </source>
</evidence>
<feature type="compositionally biased region" description="Basic and acidic residues" evidence="1">
    <location>
        <begin position="164"/>
        <end position="194"/>
    </location>
</feature>
<feature type="non-terminal residue" evidence="2">
    <location>
        <position position="1"/>
    </location>
</feature>
<feature type="compositionally biased region" description="Basic residues" evidence="1">
    <location>
        <begin position="235"/>
        <end position="245"/>
    </location>
</feature>
<dbReference type="AlphaFoldDB" id="A0A1E5WF32"/>
<proteinExistence type="predicted"/>
<evidence type="ECO:0000313" key="3">
    <source>
        <dbReference type="Proteomes" id="UP000095767"/>
    </source>
</evidence>
<feature type="compositionally biased region" description="Low complexity" evidence="1">
    <location>
        <begin position="131"/>
        <end position="147"/>
    </location>
</feature>
<reference evidence="2 3" key="1">
    <citation type="submission" date="2016-09" db="EMBL/GenBank/DDBJ databases">
        <title>The draft genome of Dichanthelium oligosanthes: A C3 panicoid grass species.</title>
        <authorList>
            <person name="Studer A.J."/>
            <person name="Schnable J.C."/>
            <person name="Brutnell T.P."/>
        </authorList>
    </citation>
    <scope>NUCLEOTIDE SEQUENCE [LARGE SCALE GENOMIC DNA]</scope>
    <source>
        <strain evidence="3">cv. Kellogg 1175</strain>
        <tissue evidence="2">Leaf</tissue>
    </source>
</reference>
<dbReference type="Proteomes" id="UP000095767">
    <property type="component" value="Unassembled WGS sequence"/>
</dbReference>
<protein>
    <submittedName>
        <fullName evidence="2">Uncharacterized protein</fullName>
    </submittedName>
</protein>
<feature type="region of interest" description="Disordered" evidence="1">
    <location>
        <begin position="131"/>
        <end position="255"/>
    </location>
</feature>